<evidence type="ECO:0000313" key="3">
    <source>
        <dbReference type="Proteomes" id="UP000799767"/>
    </source>
</evidence>
<dbReference type="CDD" id="cd02947">
    <property type="entry name" value="TRX_family"/>
    <property type="match status" value="1"/>
</dbReference>
<protein>
    <recommendedName>
        <fullName evidence="1">Thioredoxin domain-containing protein</fullName>
    </recommendedName>
</protein>
<dbReference type="InterPro" id="IPR036249">
    <property type="entry name" value="Thioredoxin-like_sf"/>
</dbReference>
<dbReference type="SUPFAM" id="SSF52833">
    <property type="entry name" value="Thioredoxin-like"/>
    <property type="match status" value="1"/>
</dbReference>
<keyword evidence="3" id="KW-1185">Reference proteome</keyword>
<dbReference type="GeneID" id="54478127"/>
<sequence>MPAHTELNSKVDFDNAIGTQGKYVLVHAYSGQVLDKAEEFAQKYASNCDFYAVDTAKEPKTKDYFGITQTPAAMLYKDGKQVVKVEGKTAEGMGKIAQLLS</sequence>
<organism evidence="2 3">
    <name type="scientific">Neohortaea acidophila</name>
    <dbReference type="NCBI Taxonomy" id="245834"/>
    <lineage>
        <taxon>Eukaryota</taxon>
        <taxon>Fungi</taxon>
        <taxon>Dikarya</taxon>
        <taxon>Ascomycota</taxon>
        <taxon>Pezizomycotina</taxon>
        <taxon>Dothideomycetes</taxon>
        <taxon>Dothideomycetidae</taxon>
        <taxon>Mycosphaerellales</taxon>
        <taxon>Teratosphaeriaceae</taxon>
        <taxon>Neohortaea</taxon>
    </lineage>
</organism>
<evidence type="ECO:0000259" key="1">
    <source>
        <dbReference type="Pfam" id="PF00085"/>
    </source>
</evidence>
<feature type="domain" description="Thioredoxin" evidence="1">
    <location>
        <begin position="33"/>
        <end position="90"/>
    </location>
</feature>
<dbReference type="InterPro" id="IPR013766">
    <property type="entry name" value="Thioredoxin_domain"/>
</dbReference>
<dbReference type="AlphaFoldDB" id="A0A6A6PUF4"/>
<accession>A0A6A6PUF4</accession>
<reference evidence="2" key="1">
    <citation type="journal article" date="2020" name="Stud. Mycol.">
        <title>101 Dothideomycetes genomes: a test case for predicting lifestyles and emergence of pathogens.</title>
        <authorList>
            <person name="Haridas S."/>
            <person name="Albert R."/>
            <person name="Binder M."/>
            <person name="Bloem J."/>
            <person name="Labutti K."/>
            <person name="Salamov A."/>
            <person name="Andreopoulos B."/>
            <person name="Baker S."/>
            <person name="Barry K."/>
            <person name="Bills G."/>
            <person name="Bluhm B."/>
            <person name="Cannon C."/>
            <person name="Castanera R."/>
            <person name="Culley D."/>
            <person name="Daum C."/>
            <person name="Ezra D."/>
            <person name="Gonzalez J."/>
            <person name="Henrissat B."/>
            <person name="Kuo A."/>
            <person name="Liang C."/>
            <person name="Lipzen A."/>
            <person name="Lutzoni F."/>
            <person name="Magnuson J."/>
            <person name="Mondo S."/>
            <person name="Nolan M."/>
            <person name="Ohm R."/>
            <person name="Pangilinan J."/>
            <person name="Park H.-J."/>
            <person name="Ramirez L."/>
            <person name="Alfaro M."/>
            <person name="Sun H."/>
            <person name="Tritt A."/>
            <person name="Yoshinaga Y."/>
            <person name="Zwiers L.-H."/>
            <person name="Turgeon B."/>
            <person name="Goodwin S."/>
            <person name="Spatafora J."/>
            <person name="Crous P."/>
            <person name="Grigoriev I."/>
        </authorList>
    </citation>
    <scope>NUCLEOTIDE SEQUENCE</scope>
    <source>
        <strain evidence="2">CBS 113389</strain>
    </source>
</reference>
<proteinExistence type="predicted"/>
<dbReference type="OrthoDB" id="2121326at2759"/>
<gene>
    <name evidence="2" type="ORF">BDY17DRAFT_324066</name>
</gene>
<dbReference type="RefSeq" id="XP_033589891.1">
    <property type="nucleotide sequence ID" value="XM_033737125.1"/>
</dbReference>
<dbReference type="Gene3D" id="3.40.30.10">
    <property type="entry name" value="Glutaredoxin"/>
    <property type="match status" value="1"/>
</dbReference>
<dbReference type="Pfam" id="PF00085">
    <property type="entry name" value="Thioredoxin"/>
    <property type="match status" value="1"/>
</dbReference>
<evidence type="ECO:0000313" key="2">
    <source>
        <dbReference type="EMBL" id="KAF2483321.1"/>
    </source>
</evidence>
<dbReference type="EMBL" id="MU001635">
    <property type="protein sequence ID" value="KAF2483321.1"/>
    <property type="molecule type" value="Genomic_DNA"/>
</dbReference>
<dbReference type="Proteomes" id="UP000799767">
    <property type="component" value="Unassembled WGS sequence"/>
</dbReference>
<name>A0A6A6PUF4_9PEZI</name>